<keyword evidence="9" id="KW-1185">Reference proteome</keyword>
<reference evidence="8 10" key="2">
    <citation type="submission" date="2019-03" db="EMBL/GenBank/DDBJ databases">
        <title>Genomic Encyclopedia of Type Strains, Phase IV (KMG-IV): sequencing the most valuable type-strain genomes for metagenomic binning, comparative biology and taxonomic classification.</title>
        <authorList>
            <person name="Goeker M."/>
        </authorList>
    </citation>
    <scope>NUCLEOTIDE SEQUENCE [LARGE SCALE GENOMIC DNA]</scope>
    <source>
        <strain evidence="8 10">DSM 101483</strain>
    </source>
</reference>
<evidence type="ECO:0000256" key="5">
    <source>
        <dbReference type="ARBA" id="ARBA00023136"/>
    </source>
</evidence>
<dbReference type="AlphaFoldDB" id="A0A126QK73"/>
<dbReference type="Proteomes" id="UP000295506">
    <property type="component" value="Unassembled WGS sequence"/>
</dbReference>
<accession>A0A126QK73</accession>
<dbReference type="KEGG" id="dej:AWY79_03220"/>
<feature type="transmembrane region" description="Helical" evidence="6">
    <location>
        <begin position="110"/>
        <end position="132"/>
    </location>
</feature>
<dbReference type="GO" id="GO:0015171">
    <property type="term" value="F:amino acid transmembrane transporter activity"/>
    <property type="evidence" value="ECO:0007669"/>
    <property type="project" value="TreeGrafter"/>
</dbReference>
<sequence length="203" mass="21177">MTPFIQGYAMGGGLIVAIGAQNAFVLAQGVRRNHHLAVAALCILCDGLLIGLGVTGVGTMVAANPTLGMIAAWGGAAFLSWYGLTALLAAMRGGSLTARNGTERDLRKTLILTLAVTLLNPHVYLDTVVLMGSVSGQFQGELRYLFGLGAFAASATWFLALSLGGQALAPLFSRDVTWRVLDGAVCLTMWSIAASLIHRTLTA</sequence>
<evidence type="ECO:0000256" key="1">
    <source>
        <dbReference type="ARBA" id="ARBA00004651"/>
    </source>
</evidence>
<keyword evidence="3 6" id="KW-0812">Transmembrane</keyword>
<name>A0A126QK73_9BACT</name>
<evidence type="ECO:0000313" key="9">
    <source>
        <dbReference type="Proteomes" id="UP000055611"/>
    </source>
</evidence>
<keyword evidence="2" id="KW-1003">Cell membrane</keyword>
<evidence type="ECO:0000256" key="6">
    <source>
        <dbReference type="SAM" id="Phobius"/>
    </source>
</evidence>
<dbReference type="PANTHER" id="PTHR30086:SF20">
    <property type="entry name" value="ARGININE EXPORTER PROTEIN ARGO-RELATED"/>
    <property type="match status" value="1"/>
</dbReference>
<evidence type="ECO:0000313" key="10">
    <source>
        <dbReference type="Proteomes" id="UP000295506"/>
    </source>
</evidence>
<dbReference type="EMBL" id="CP014206">
    <property type="protein sequence ID" value="AMK10197.1"/>
    <property type="molecule type" value="Genomic_DNA"/>
</dbReference>
<dbReference type="Proteomes" id="UP000055611">
    <property type="component" value="Chromosome"/>
</dbReference>
<dbReference type="RefSeq" id="WP_066800192.1">
    <property type="nucleotide sequence ID" value="NZ_CP014206.1"/>
</dbReference>
<feature type="transmembrane region" description="Helical" evidence="6">
    <location>
        <begin position="176"/>
        <end position="197"/>
    </location>
</feature>
<evidence type="ECO:0000256" key="4">
    <source>
        <dbReference type="ARBA" id="ARBA00022989"/>
    </source>
</evidence>
<reference evidence="7 9" key="1">
    <citation type="journal article" date="2016" name="Front. Microbiol.">
        <title>Genome Sequence of the Piezophilic, Mesophilic Sulfate-Reducing Bacterium Desulfovibrio indicus J2T.</title>
        <authorList>
            <person name="Cao J."/>
            <person name="Maignien L."/>
            <person name="Shao Z."/>
            <person name="Alain K."/>
            <person name="Jebbar M."/>
        </authorList>
    </citation>
    <scope>NUCLEOTIDE SEQUENCE [LARGE SCALE GENOMIC DNA]</scope>
    <source>
        <strain evidence="7 9">J2</strain>
    </source>
</reference>
<dbReference type="InterPro" id="IPR001123">
    <property type="entry name" value="LeuE-type"/>
</dbReference>
<organism evidence="8 10">
    <name type="scientific">Pseudodesulfovibrio indicus</name>
    <dbReference type="NCBI Taxonomy" id="1716143"/>
    <lineage>
        <taxon>Bacteria</taxon>
        <taxon>Pseudomonadati</taxon>
        <taxon>Thermodesulfobacteriota</taxon>
        <taxon>Desulfovibrionia</taxon>
        <taxon>Desulfovibrionales</taxon>
        <taxon>Desulfovibrionaceae</taxon>
    </lineage>
</organism>
<gene>
    <name evidence="7" type="ORF">AWY79_03220</name>
    <name evidence="8" type="ORF">EDC59_107100</name>
</gene>
<protein>
    <submittedName>
        <fullName evidence="7">Amino acid transporter</fullName>
    </submittedName>
    <submittedName>
        <fullName evidence="8">L-lysine exporter family protein LysE/ArgO</fullName>
    </submittedName>
</protein>
<keyword evidence="5 6" id="KW-0472">Membrane</keyword>
<feature type="transmembrane region" description="Helical" evidence="6">
    <location>
        <begin position="38"/>
        <end position="63"/>
    </location>
</feature>
<feature type="transmembrane region" description="Helical" evidence="6">
    <location>
        <begin position="69"/>
        <end position="90"/>
    </location>
</feature>
<feature type="transmembrane region" description="Helical" evidence="6">
    <location>
        <begin position="144"/>
        <end position="164"/>
    </location>
</feature>
<dbReference type="EMBL" id="SOBK01000007">
    <property type="protein sequence ID" value="TDT87905.1"/>
    <property type="molecule type" value="Genomic_DNA"/>
</dbReference>
<evidence type="ECO:0000256" key="2">
    <source>
        <dbReference type="ARBA" id="ARBA00022475"/>
    </source>
</evidence>
<dbReference type="OrthoDB" id="5638726at2"/>
<evidence type="ECO:0000313" key="8">
    <source>
        <dbReference type="EMBL" id="TDT87905.1"/>
    </source>
</evidence>
<dbReference type="Pfam" id="PF01810">
    <property type="entry name" value="LysE"/>
    <property type="match status" value="1"/>
</dbReference>
<dbReference type="GO" id="GO:0005886">
    <property type="term" value="C:plasma membrane"/>
    <property type="evidence" value="ECO:0007669"/>
    <property type="project" value="UniProtKB-SubCell"/>
</dbReference>
<evidence type="ECO:0000313" key="7">
    <source>
        <dbReference type="EMBL" id="AMK10197.1"/>
    </source>
</evidence>
<evidence type="ECO:0000256" key="3">
    <source>
        <dbReference type="ARBA" id="ARBA00022692"/>
    </source>
</evidence>
<dbReference type="PANTHER" id="PTHR30086">
    <property type="entry name" value="ARGININE EXPORTER PROTEIN ARGO"/>
    <property type="match status" value="1"/>
</dbReference>
<keyword evidence="4 6" id="KW-1133">Transmembrane helix</keyword>
<proteinExistence type="predicted"/>
<comment type="subcellular location">
    <subcellularLocation>
        <location evidence="1">Cell membrane</location>
        <topology evidence="1">Multi-pass membrane protein</topology>
    </subcellularLocation>
</comment>
<feature type="transmembrane region" description="Helical" evidence="6">
    <location>
        <begin position="6"/>
        <end position="26"/>
    </location>
</feature>